<evidence type="ECO:0000256" key="1">
    <source>
        <dbReference type="SAM" id="MobiDB-lite"/>
    </source>
</evidence>
<dbReference type="CTD" id="83851"/>
<evidence type="ECO:0000313" key="3">
    <source>
        <dbReference type="EMBL" id="ESO07971.1"/>
    </source>
</evidence>
<dbReference type="SUPFAM" id="SSF49562">
    <property type="entry name" value="C2 domain (Calcium/lipid-binding domain, CaLB)"/>
    <property type="match status" value="2"/>
</dbReference>
<feature type="region of interest" description="Disordered" evidence="1">
    <location>
        <begin position="116"/>
        <end position="138"/>
    </location>
</feature>
<dbReference type="EnsemblMetazoa" id="HelroT75146">
    <property type="protein sequence ID" value="HelroP75146"/>
    <property type="gene ID" value="HelroG75146"/>
</dbReference>
<dbReference type="PANTHER" id="PTHR46129:SF2">
    <property type="entry name" value="SYNAPTOTAGMIN 14, ISOFORM D"/>
    <property type="match status" value="1"/>
</dbReference>
<dbReference type="SMART" id="SM00239">
    <property type="entry name" value="C2"/>
    <property type="match status" value="2"/>
</dbReference>
<dbReference type="InParanoid" id="T1G214"/>
<proteinExistence type="predicted"/>
<dbReference type="GeneID" id="20215112"/>
<dbReference type="PANTHER" id="PTHR46129">
    <property type="entry name" value="SYNAPTOTAGMIN 14, ISOFORM D"/>
    <property type="match status" value="1"/>
</dbReference>
<dbReference type="Pfam" id="PF00168">
    <property type="entry name" value="C2"/>
    <property type="match status" value="2"/>
</dbReference>
<feature type="compositionally biased region" description="Polar residues" evidence="1">
    <location>
        <begin position="119"/>
        <end position="138"/>
    </location>
</feature>
<evidence type="ECO:0000259" key="2">
    <source>
        <dbReference type="PROSITE" id="PS50004"/>
    </source>
</evidence>
<dbReference type="Gene3D" id="2.60.40.150">
    <property type="entry name" value="C2 domain"/>
    <property type="match status" value="2"/>
</dbReference>
<dbReference type="InterPro" id="IPR035892">
    <property type="entry name" value="C2_domain_sf"/>
</dbReference>
<dbReference type="CDD" id="cd08408">
    <property type="entry name" value="C2B_Synaptotagmin-14_16"/>
    <property type="match status" value="1"/>
</dbReference>
<dbReference type="AlphaFoldDB" id="T1G214"/>
<feature type="domain" description="C2" evidence="2">
    <location>
        <begin position="141"/>
        <end position="266"/>
    </location>
</feature>
<dbReference type="FunFam" id="2.60.40.150:FF:000062">
    <property type="entry name" value="synaptotagmin-14 isoform X1"/>
    <property type="match status" value="1"/>
</dbReference>
<evidence type="ECO:0000313" key="4">
    <source>
        <dbReference type="EnsemblMetazoa" id="HelroP75146"/>
    </source>
</evidence>
<accession>T1G214</accession>
<keyword evidence="5" id="KW-1185">Reference proteome</keyword>
<dbReference type="eggNOG" id="KOG1028">
    <property type="taxonomic scope" value="Eukaryota"/>
</dbReference>
<dbReference type="OMA" id="EADEQHW"/>
<dbReference type="InterPro" id="IPR000008">
    <property type="entry name" value="C2_dom"/>
</dbReference>
<dbReference type="KEGG" id="hro:HELRODRAFT_75146"/>
<dbReference type="EMBL" id="KB096134">
    <property type="protein sequence ID" value="ESO07971.1"/>
    <property type="molecule type" value="Genomic_DNA"/>
</dbReference>
<dbReference type="InterPro" id="IPR043541">
    <property type="entry name" value="SYT14/14L/16"/>
</dbReference>
<feature type="domain" description="C2" evidence="2">
    <location>
        <begin position="1"/>
        <end position="108"/>
    </location>
</feature>
<dbReference type="EMBL" id="AMQM01003348">
    <property type="status" value="NOT_ANNOTATED_CDS"/>
    <property type="molecule type" value="Genomic_DNA"/>
</dbReference>
<dbReference type="PROSITE" id="PS50004">
    <property type="entry name" value="C2"/>
    <property type="match status" value="2"/>
</dbReference>
<dbReference type="HOGENOM" id="CLU_023008_6_0_1"/>
<reference evidence="3 5" key="2">
    <citation type="journal article" date="2013" name="Nature">
        <title>Insights into bilaterian evolution from three spiralian genomes.</title>
        <authorList>
            <person name="Simakov O."/>
            <person name="Marletaz F."/>
            <person name="Cho S.J."/>
            <person name="Edsinger-Gonzales E."/>
            <person name="Havlak P."/>
            <person name="Hellsten U."/>
            <person name="Kuo D.H."/>
            <person name="Larsson T."/>
            <person name="Lv J."/>
            <person name="Arendt D."/>
            <person name="Savage R."/>
            <person name="Osoegawa K."/>
            <person name="de Jong P."/>
            <person name="Grimwood J."/>
            <person name="Chapman J.A."/>
            <person name="Shapiro H."/>
            <person name="Aerts A."/>
            <person name="Otillar R.P."/>
            <person name="Terry A.Y."/>
            <person name="Boore J.L."/>
            <person name="Grigoriev I.V."/>
            <person name="Lindberg D.R."/>
            <person name="Seaver E.C."/>
            <person name="Weisblat D.A."/>
            <person name="Putnam N.H."/>
            <person name="Rokhsar D.S."/>
        </authorList>
    </citation>
    <scope>NUCLEOTIDE SEQUENCE</scope>
</reference>
<organism evidence="4 5">
    <name type="scientific">Helobdella robusta</name>
    <name type="common">Californian leech</name>
    <dbReference type="NCBI Taxonomy" id="6412"/>
    <lineage>
        <taxon>Eukaryota</taxon>
        <taxon>Metazoa</taxon>
        <taxon>Spiralia</taxon>
        <taxon>Lophotrochozoa</taxon>
        <taxon>Annelida</taxon>
        <taxon>Clitellata</taxon>
        <taxon>Hirudinea</taxon>
        <taxon>Rhynchobdellida</taxon>
        <taxon>Glossiphoniidae</taxon>
        <taxon>Helobdella</taxon>
    </lineage>
</organism>
<reference evidence="4" key="3">
    <citation type="submission" date="2015-06" db="UniProtKB">
        <authorList>
            <consortium name="EnsemblMetazoa"/>
        </authorList>
    </citation>
    <scope>IDENTIFICATION</scope>
</reference>
<dbReference type="RefSeq" id="XP_009013760.1">
    <property type="nucleotide sequence ID" value="XM_009015512.1"/>
</dbReference>
<reference evidence="5" key="1">
    <citation type="submission" date="2012-12" db="EMBL/GenBank/DDBJ databases">
        <authorList>
            <person name="Hellsten U."/>
            <person name="Grimwood J."/>
            <person name="Chapman J.A."/>
            <person name="Shapiro H."/>
            <person name="Aerts A."/>
            <person name="Otillar R.P."/>
            <person name="Terry A.Y."/>
            <person name="Boore J.L."/>
            <person name="Simakov O."/>
            <person name="Marletaz F."/>
            <person name="Cho S.-J."/>
            <person name="Edsinger-Gonzales E."/>
            <person name="Havlak P."/>
            <person name="Kuo D.-H."/>
            <person name="Larsson T."/>
            <person name="Lv J."/>
            <person name="Arendt D."/>
            <person name="Savage R."/>
            <person name="Osoegawa K."/>
            <person name="de Jong P."/>
            <person name="Lindberg D.R."/>
            <person name="Seaver E.C."/>
            <person name="Weisblat D.A."/>
            <person name="Putnam N.H."/>
            <person name="Grigoriev I.V."/>
            <person name="Rokhsar D.S."/>
        </authorList>
    </citation>
    <scope>NUCLEOTIDE SEQUENCE</scope>
</reference>
<name>T1G214_HELRO</name>
<evidence type="ECO:0000313" key="5">
    <source>
        <dbReference type="Proteomes" id="UP000015101"/>
    </source>
</evidence>
<dbReference type="Proteomes" id="UP000015101">
    <property type="component" value="Unassembled WGS sequence"/>
</dbReference>
<sequence>LRRLTLIIHEARDLPSRERGGAIQTQVRMLLLPIKKHRHKTKVVVAAESNPQFNETFDFKVPTDDLTSMGLRMRLYGCERLKKDRLIGETIVNFNRLNTNNVPFWTPLDPRSNLMHGDSMSSVSSNLTHSESDSSTHSLNHAGTLELMLGVAYNGVTGRMAVEVIKGSNFKNMAAKRPPDTYVKLALMAPNGQEISRSKTSIRRGQPNPLYKETFMFQVPQFQLPDVSLMVSVFVQKSLKRKEMIGWFTMGRRNTNSSEDDASHWTAMLESKGEQVCRWHVLLEP</sequence>
<dbReference type="STRING" id="6412.T1G214"/>
<dbReference type="OrthoDB" id="5978493at2759"/>
<protein>
    <submittedName>
        <fullName evidence="3">Synaptotagmin 16</fullName>
    </submittedName>
</protein>
<gene>
    <name evidence="4" type="primary">20215112</name>
    <name evidence="3" type="synonym">Syt16</name>
    <name evidence="3" type="ORF">HELRODRAFT_75146</name>
</gene>